<organism evidence="11">
    <name type="scientific">candidate division WOR-3 bacterium</name>
    <dbReference type="NCBI Taxonomy" id="2052148"/>
    <lineage>
        <taxon>Bacteria</taxon>
        <taxon>Bacteria division WOR-3</taxon>
    </lineage>
</organism>
<dbReference type="GO" id="GO:0046872">
    <property type="term" value="F:metal ion binding"/>
    <property type="evidence" value="ECO:0007669"/>
    <property type="project" value="UniProtKB-KW"/>
</dbReference>
<evidence type="ECO:0000256" key="8">
    <source>
        <dbReference type="ARBA" id="ARBA00022842"/>
    </source>
</evidence>
<evidence type="ECO:0000256" key="6">
    <source>
        <dbReference type="ARBA" id="ARBA00022723"/>
    </source>
</evidence>
<keyword evidence="5 11" id="KW-0808">Transferase</keyword>
<keyword evidence="7" id="KW-0274">FAD</keyword>
<evidence type="ECO:0000256" key="4">
    <source>
        <dbReference type="ARBA" id="ARBA00022630"/>
    </source>
</evidence>
<dbReference type="PANTHER" id="PTHR30040:SF2">
    <property type="entry name" value="FAD:PROTEIN FMN TRANSFERASE"/>
    <property type="match status" value="1"/>
</dbReference>
<name>A0A7C3YZ37_UNCW3</name>
<evidence type="ECO:0000256" key="5">
    <source>
        <dbReference type="ARBA" id="ARBA00022679"/>
    </source>
</evidence>
<dbReference type="InterPro" id="IPR024932">
    <property type="entry name" value="ApbE"/>
</dbReference>
<dbReference type="SUPFAM" id="SSF143631">
    <property type="entry name" value="ApbE-like"/>
    <property type="match status" value="1"/>
</dbReference>
<dbReference type="PANTHER" id="PTHR30040">
    <property type="entry name" value="THIAMINE BIOSYNTHESIS LIPOPROTEIN APBE"/>
    <property type="match status" value="1"/>
</dbReference>
<keyword evidence="8" id="KW-0460">Magnesium</keyword>
<reference evidence="11" key="1">
    <citation type="journal article" date="2020" name="mSystems">
        <title>Genome- and Community-Level Interaction Insights into Carbon Utilization and Element Cycling Functions of Hydrothermarchaeota in Hydrothermal Sediment.</title>
        <authorList>
            <person name="Zhou Z."/>
            <person name="Liu Y."/>
            <person name="Xu W."/>
            <person name="Pan J."/>
            <person name="Luo Z.H."/>
            <person name="Li M."/>
        </authorList>
    </citation>
    <scope>NUCLEOTIDE SEQUENCE [LARGE SCALE GENOMIC DNA]</scope>
    <source>
        <strain evidence="11">SpSt-906</strain>
    </source>
</reference>
<dbReference type="GO" id="GO:0016740">
    <property type="term" value="F:transferase activity"/>
    <property type="evidence" value="ECO:0007669"/>
    <property type="project" value="UniProtKB-KW"/>
</dbReference>
<comment type="cofactor">
    <cofactor evidence="1">
        <name>Mg(2+)</name>
        <dbReference type="ChEBI" id="CHEBI:18420"/>
    </cofactor>
</comment>
<dbReference type="InterPro" id="IPR003374">
    <property type="entry name" value="ApbE-like_sf"/>
</dbReference>
<gene>
    <name evidence="11" type="ORF">ENX07_00780</name>
</gene>
<dbReference type="EMBL" id="DTMQ01000009">
    <property type="protein sequence ID" value="HGE98597.1"/>
    <property type="molecule type" value="Genomic_DNA"/>
</dbReference>
<comment type="caution">
    <text evidence="11">The sequence shown here is derived from an EMBL/GenBank/DDBJ whole genome shotgun (WGS) entry which is preliminary data.</text>
</comment>
<evidence type="ECO:0000256" key="2">
    <source>
        <dbReference type="ARBA" id="ARBA00011955"/>
    </source>
</evidence>
<dbReference type="AlphaFoldDB" id="A0A7C3YZ37"/>
<evidence type="ECO:0000256" key="1">
    <source>
        <dbReference type="ARBA" id="ARBA00001946"/>
    </source>
</evidence>
<evidence type="ECO:0000256" key="7">
    <source>
        <dbReference type="ARBA" id="ARBA00022827"/>
    </source>
</evidence>
<evidence type="ECO:0000313" key="11">
    <source>
        <dbReference type="EMBL" id="HGE98597.1"/>
    </source>
</evidence>
<dbReference type="Pfam" id="PF02424">
    <property type="entry name" value="ApbE"/>
    <property type="match status" value="1"/>
</dbReference>
<evidence type="ECO:0000256" key="3">
    <source>
        <dbReference type="ARBA" id="ARBA00016337"/>
    </source>
</evidence>
<keyword evidence="4" id="KW-0285">Flavoprotein</keyword>
<dbReference type="Gene3D" id="3.10.520.10">
    <property type="entry name" value="ApbE-like domains"/>
    <property type="match status" value="1"/>
</dbReference>
<proteinExistence type="predicted"/>
<protein>
    <recommendedName>
        <fullName evidence="3">FAD:protein FMN transferase</fullName>
        <ecNumber evidence="2">2.7.1.180</ecNumber>
    </recommendedName>
    <alternativeName>
        <fullName evidence="9">Flavin transferase</fullName>
    </alternativeName>
</protein>
<dbReference type="EC" id="2.7.1.180" evidence="2"/>
<comment type="catalytic activity">
    <reaction evidence="10">
        <text>L-threonyl-[protein] + FAD = FMN-L-threonyl-[protein] + AMP + H(+)</text>
        <dbReference type="Rhea" id="RHEA:36847"/>
        <dbReference type="Rhea" id="RHEA-COMP:11060"/>
        <dbReference type="Rhea" id="RHEA-COMP:11061"/>
        <dbReference type="ChEBI" id="CHEBI:15378"/>
        <dbReference type="ChEBI" id="CHEBI:30013"/>
        <dbReference type="ChEBI" id="CHEBI:57692"/>
        <dbReference type="ChEBI" id="CHEBI:74257"/>
        <dbReference type="ChEBI" id="CHEBI:456215"/>
        <dbReference type="EC" id="2.7.1.180"/>
    </reaction>
</comment>
<sequence>MRFFRNTLIFFVLFFLLIYFSFFRNKIYYKEFFLFDTIVEIKFFSRNPFIAKKTFNEIEKEYNYIDSLCSPLIEKCIENKLISEIVRISKEISEETSGAFDVSIGVIMKLWNRFKEPILPDTEEIIKNLKFVDYSKIVIKNDSVIPSKNQIIDIGGIAKGYAIKKGIEIMKKNGIKSGMINAGGDIGILGDKNGKFWKIGIRDPFDKNSLIDTLYLKNTSCATSGDYERYFEINNKIYHHILDPKTGYPANTFRSVTVIYDDPVYADAYATAIFVLGKNGIEFAKRKGLKVIIVEKNKEIIRINI</sequence>
<evidence type="ECO:0000256" key="10">
    <source>
        <dbReference type="ARBA" id="ARBA00048540"/>
    </source>
</evidence>
<evidence type="ECO:0000256" key="9">
    <source>
        <dbReference type="ARBA" id="ARBA00031306"/>
    </source>
</evidence>
<keyword evidence="6" id="KW-0479">Metal-binding</keyword>
<accession>A0A7C3YZ37</accession>